<name>A0A1Y6B2F3_9PROT</name>
<protein>
    <submittedName>
        <fullName evidence="1">PAS domain-containing protein</fullName>
    </submittedName>
</protein>
<evidence type="ECO:0000313" key="1">
    <source>
        <dbReference type="EMBL" id="SME88042.1"/>
    </source>
</evidence>
<dbReference type="InterPro" id="IPR035965">
    <property type="entry name" value="PAS-like_dom_sf"/>
</dbReference>
<dbReference type="SUPFAM" id="SSF55785">
    <property type="entry name" value="PYP-like sensor domain (PAS domain)"/>
    <property type="match status" value="1"/>
</dbReference>
<keyword evidence="2" id="KW-1185">Reference proteome</keyword>
<sequence length="190" mass="21632">MDGIWAPRVELGLDRFLSGFADSRFKKIIRHWLALRQEDAVPHRGAVDPVQFKDSLDMVWLLERHEDGHYRYRLAGQAIADIHGGIRRGTDTESLFTPQAIDMFRSRWEAVLDHGQLIRAEGVVMLSDGRQVSRVERLMLPLRSDNGKVSVILGATSYERPRLPRLTTTDFPPTDIQRCSLTDIPLGACR</sequence>
<dbReference type="Proteomes" id="UP000192917">
    <property type="component" value="Unassembled WGS sequence"/>
</dbReference>
<dbReference type="InterPro" id="IPR009922">
    <property type="entry name" value="DUF1457"/>
</dbReference>
<reference evidence="1 2" key="1">
    <citation type="submission" date="2017-04" db="EMBL/GenBank/DDBJ databases">
        <authorList>
            <person name="Afonso C.L."/>
            <person name="Miller P.J."/>
            <person name="Scott M.A."/>
            <person name="Spackman E."/>
            <person name="Goraichik I."/>
            <person name="Dimitrov K.M."/>
            <person name="Suarez D.L."/>
            <person name="Swayne D.E."/>
        </authorList>
    </citation>
    <scope>NUCLEOTIDE SEQUENCE [LARGE SCALE GENOMIC DNA]</scope>
    <source>
        <strain evidence="1 2">USBA 355</strain>
    </source>
</reference>
<dbReference type="RefSeq" id="WP_085120421.1">
    <property type="nucleotide sequence ID" value="NZ_FWZX01000001.1"/>
</dbReference>
<dbReference type="STRING" id="560819.SAMN05428998_10146"/>
<dbReference type="AlphaFoldDB" id="A0A1Y6B2F3"/>
<gene>
    <name evidence="1" type="ORF">SAMN05428998_10146</name>
</gene>
<accession>A0A1Y6B2F3</accession>
<organism evidence="1 2">
    <name type="scientific">Tistlia consotensis USBA 355</name>
    <dbReference type="NCBI Taxonomy" id="560819"/>
    <lineage>
        <taxon>Bacteria</taxon>
        <taxon>Pseudomonadati</taxon>
        <taxon>Pseudomonadota</taxon>
        <taxon>Alphaproteobacteria</taxon>
        <taxon>Rhodospirillales</taxon>
        <taxon>Rhodovibrionaceae</taxon>
        <taxon>Tistlia</taxon>
    </lineage>
</organism>
<dbReference type="EMBL" id="FWZX01000001">
    <property type="protein sequence ID" value="SME88042.1"/>
    <property type="molecule type" value="Genomic_DNA"/>
</dbReference>
<evidence type="ECO:0000313" key="2">
    <source>
        <dbReference type="Proteomes" id="UP000192917"/>
    </source>
</evidence>
<dbReference type="Pfam" id="PF07310">
    <property type="entry name" value="PAS_5"/>
    <property type="match status" value="1"/>
</dbReference>
<proteinExistence type="predicted"/>